<dbReference type="InterPro" id="IPR000524">
    <property type="entry name" value="Tscrpt_reg_HTH_GntR"/>
</dbReference>
<dbReference type="InterPro" id="IPR008920">
    <property type="entry name" value="TF_FadR/GntR_C"/>
</dbReference>
<evidence type="ECO:0000256" key="2">
    <source>
        <dbReference type="ARBA" id="ARBA00023125"/>
    </source>
</evidence>
<name>A0ABU8DIZ1_ERWAP</name>
<proteinExistence type="predicted"/>
<dbReference type="Proteomes" id="UP001306592">
    <property type="component" value="Unassembled WGS sequence"/>
</dbReference>
<dbReference type="SUPFAM" id="SSF46785">
    <property type="entry name" value="Winged helix' DNA-binding domain"/>
    <property type="match status" value="1"/>
</dbReference>
<keyword evidence="6" id="KW-1185">Reference proteome</keyword>
<dbReference type="EMBL" id="JBANEI010000014">
    <property type="protein sequence ID" value="MEI2683474.1"/>
    <property type="molecule type" value="Genomic_DNA"/>
</dbReference>
<dbReference type="SUPFAM" id="SSF48008">
    <property type="entry name" value="GntR ligand-binding domain-like"/>
    <property type="match status" value="1"/>
</dbReference>
<evidence type="ECO:0000313" key="6">
    <source>
        <dbReference type="Proteomes" id="UP001306592"/>
    </source>
</evidence>
<dbReference type="Pfam" id="PF07729">
    <property type="entry name" value="FCD"/>
    <property type="match status" value="1"/>
</dbReference>
<comment type="caution">
    <text evidence="5">The sequence shown here is derived from an EMBL/GenBank/DDBJ whole genome shotgun (WGS) entry which is preliminary data.</text>
</comment>
<gene>
    <name evidence="5" type="ORF">V8N49_17640</name>
</gene>
<keyword evidence="3" id="KW-0804">Transcription</keyword>
<reference evidence="5 6" key="1">
    <citation type="submission" date="2024-02" db="EMBL/GenBank/DDBJ databases">
        <title>First report Erwinia aphidicola in onion in Chile.</title>
        <authorList>
            <person name="Valenzuela M."/>
            <person name="Pena M."/>
            <person name="Dutta B."/>
        </authorList>
    </citation>
    <scope>NUCLEOTIDE SEQUENCE [LARGE SCALE GENOMIC DNA]</scope>
    <source>
        <strain evidence="5 6">QCJ3A</strain>
    </source>
</reference>
<dbReference type="SMART" id="SM00345">
    <property type="entry name" value="HTH_GNTR"/>
    <property type="match status" value="1"/>
</dbReference>
<evidence type="ECO:0000256" key="3">
    <source>
        <dbReference type="ARBA" id="ARBA00023163"/>
    </source>
</evidence>
<keyword evidence="2" id="KW-0238">DNA-binding</keyword>
<evidence type="ECO:0000313" key="5">
    <source>
        <dbReference type="EMBL" id="MEI2683474.1"/>
    </source>
</evidence>
<evidence type="ECO:0000259" key="4">
    <source>
        <dbReference type="PROSITE" id="PS50949"/>
    </source>
</evidence>
<dbReference type="PROSITE" id="PS50949">
    <property type="entry name" value="HTH_GNTR"/>
    <property type="match status" value="1"/>
</dbReference>
<dbReference type="PANTHER" id="PTHR43537">
    <property type="entry name" value="TRANSCRIPTIONAL REGULATOR, GNTR FAMILY"/>
    <property type="match status" value="1"/>
</dbReference>
<dbReference type="InterPro" id="IPR036390">
    <property type="entry name" value="WH_DNA-bd_sf"/>
</dbReference>
<organism evidence="5 6">
    <name type="scientific">Erwinia aphidicola</name>
    <dbReference type="NCBI Taxonomy" id="68334"/>
    <lineage>
        <taxon>Bacteria</taxon>
        <taxon>Pseudomonadati</taxon>
        <taxon>Pseudomonadota</taxon>
        <taxon>Gammaproteobacteria</taxon>
        <taxon>Enterobacterales</taxon>
        <taxon>Erwiniaceae</taxon>
        <taxon>Erwinia</taxon>
    </lineage>
</organism>
<dbReference type="Gene3D" id="1.10.10.10">
    <property type="entry name" value="Winged helix-like DNA-binding domain superfamily/Winged helix DNA-binding domain"/>
    <property type="match status" value="1"/>
</dbReference>
<dbReference type="InterPro" id="IPR011711">
    <property type="entry name" value="GntR_C"/>
</dbReference>
<dbReference type="SMART" id="SM00895">
    <property type="entry name" value="FCD"/>
    <property type="match status" value="1"/>
</dbReference>
<dbReference type="RefSeq" id="WP_336203474.1">
    <property type="nucleotide sequence ID" value="NZ_JBANEI010000014.1"/>
</dbReference>
<accession>A0ABU8DIZ1</accession>
<feature type="domain" description="HTH gntR-type" evidence="4">
    <location>
        <begin position="18"/>
        <end position="85"/>
    </location>
</feature>
<dbReference type="InterPro" id="IPR036388">
    <property type="entry name" value="WH-like_DNA-bd_sf"/>
</dbReference>
<dbReference type="Gene3D" id="1.20.120.530">
    <property type="entry name" value="GntR ligand-binding domain-like"/>
    <property type="match status" value="1"/>
</dbReference>
<dbReference type="PANTHER" id="PTHR43537:SF5">
    <property type="entry name" value="UXU OPERON TRANSCRIPTIONAL REGULATOR"/>
    <property type="match status" value="1"/>
</dbReference>
<protein>
    <submittedName>
        <fullName evidence="5">GntR family transcriptional regulator</fullName>
    </submittedName>
</protein>
<keyword evidence="1" id="KW-0805">Transcription regulation</keyword>
<sequence>MSAEELYPLNPPPKARVLSLNELAYLRFKQALITLRYRPGEYLNTAQVMADLEMGRTPVNQAVHRLAAEGLLQVIPRKGVMVAPLSIDDAQELIEVRLANEGLCVRLAAQHITEAALSTLRDLNQQIAAACDKRDRAGMMMLDQQFHQTLAAIAANGRLADILSVIHAQAQRFWATTLSRESHMYEVVAEHEAIISALAARDSEAAIAATRAHILSFQRALLGQ</sequence>
<dbReference type="Pfam" id="PF00392">
    <property type="entry name" value="GntR"/>
    <property type="match status" value="1"/>
</dbReference>
<evidence type="ECO:0000256" key="1">
    <source>
        <dbReference type="ARBA" id="ARBA00023015"/>
    </source>
</evidence>